<evidence type="ECO:0000313" key="1">
    <source>
        <dbReference type="EMBL" id="MBR9972488.1"/>
    </source>
</evidence>
<organism evidence="1 2">
    <name type="scientific">Magnetospirillum sulfuroxidans</name>
    <dbReference type="NCBI Taxonomy" id="611300"/>
    <lineage>
        <taxon>Bacteria</taxon>
        <taxon>Pseudomonadati</taxon>
        <taxon>Pseudomonadota</taxon>
        <taxon>Alphaproteobacteria</taxon>
        <taxon>Rhodospirillales</taxon>
        <taxon>Rhodospirillaceae</taxon>
        <taxon>Magnetospirillum</taxon>
    </lineage>
</organism>
<accession>A0ABS5IFE5</accession>
<proteinExistence type="predicted"/>
<name>A0ABS5IFE5_9PROT</name>
<sequence length="146" mass="16245">MTRHPILRFLLPASLALNAFLAGVALVQWNGPHVPPPRPERMIEDMAATLPAADGQILRQSFAAHAPNVGGRPRNREDMFERIRTVLRAEPFDPAAMSLIFSEGRKVRDQIDDSIEAALVEAAGKMSAEGRHKLAEWRPPFPPPRR</sequence>
<reference evidence="1 2" key="1">
    <citation type="submission" date="2021-04" db="EMBL/GenBank/DDBJ databases">
        <title>Magnetospirillum sulfuroxidans sp. nov., a facultative chemolithoautotrophic sulfur-oxidizing alphaproteobacterium isolated from freshwater sediment and proposals for Paramagetospirillum gen. nov., and Magnetospirillaceae fam. nov.</title>
        <authorList>
            <person name="Koziaeva V."/>
            <person name="Geelhoed J.S."/>
            <person name="Sorokin D.Y."/>
            <person name="Grouzdev D.S."/>
        </authorList>
    </citation>
    <scope>NUCLEOTIDE SEQUENCE [LARGE SCALE GENOMIC DNA]</scope>
    <source>
        <strain evidence="1 2">J10</strain>
    </source>
</reference>
<protein>
    <submittedName>
        <fullName evidence="1">Periplasmic heavy metal sensor</fullName>
    </submittedName>
</protein>
<dbReference type="InterPro" id="IPR025961">
    <property type="entry name" value="Metal_resist"/>
</dbReference>
<dbReference type="Proteomes" id="UP000680714">
    <property type="component" value="Unassembled WGS sequence"/>
</dbReference>
<gene>
    <name evidence="1" type="ORF">KEC16_12260</name>
</gene>
<keyword evidence="2" id="KW-1185">Reference proteome</keyword>
<dbReference type="EMBL" id="JAGTUF010000011">
    <property type="protein sequence ID" value="MBR9972488.1"/>
    <property type="molecule type" value="Genomic_DNA"/>
</dbReference>
<evidence type="ECO:0000313" key="2">
    <source>
        <dbReference type="Proteomes" id="UP000680714"/>
    </source>
</evidence>
<dbReference type="Pfam" id="PF13801">
    <property type="entry name" value="Metal_resist"/>
    <property type="match status" value="1"/>
</dbReference>
<dbReference type="RefSeq" id="WP_211549297.1">
    <property type="nucleotide sequence ID" value="NZ_JAGTUF010000011.1"/>
</dbReference>
<comment type="caution">
    <text evidence="1">The sequence shown here is derived from an EMBL/GenBank/DDBJ whole genome shotgun (WGS) entry which is preliminary data.</text>
</comment>